<dbReference type="OMA" id="FHCDEVV"/>
<accession>A0A1A8WZA9</accession>
<dbReference type="PANTHER" id="PTHR11215">
    <property type="entry name" value="METAL DEPENDENT HYDROLASE - RELATED"/>
    <property type="match status" value="1"/>
</dbReference>
<evidence type="ECO:0000256" key="1">
    <source>
        <dbReference type="ARBA" id="ARBA00010105"/>
    </source>
</evidence>
<dbReference type="GeneID" id="39869830"/>
<dbReference type="VEuPathDB" id="PlasmoDB:PmUG01_11036900"/>
<dbReference type="KEGG" id="pmal:PMUG01_11036900"/>
<gene>
    <name evidence="3" type="primary">PmUG01_11036900</name>
    <name evidence="2" type="ORF">PMALA_063160</name>
    <name evidence="3" type="ORF">PMUG01_11036900</name>
</gene>
<dbReference type="Proteomes" id="UP000219813">
    <property type="component" value="Chromosome 11"/>
</dbReference>
<dbReference type="EMBL" id="LT594632">
    <property type="protein sequence ID" value="SCO93118.1"/>
    <property type="molecule type" value="Genomic_DNA"/>
</dbReference>
<dbReference type="GO" id="GO:0005634">
    <property type="term" value="C:nucleus"/>
    <property type="evidence" value="ECO:0007669"/>
    <property type="project" value="TreeGrafter"/>
</dbReference>
<dbReference type="EMBL" id="FLQW01005093">
    <property type="protein sequence ID" value="SBS98323.1"/>
    <property type="molecule type" value="Genomic_DNA"/>
</dbReference>
<reference evidence="3 5" key="3">
    <citation type="submission" date="2016-06" db="EMBL/GenBank/DDBJ databases">
        <authorList>
            <consortium name="Pathogen Informatics"/>
        </authorList>
    </citation>
    <scope>NUCLEOTIDE SEQUENCE [LARGE SCALE GENOMIC DNA]</scope>
</reference>
<evidence type="ECO:0000313" key="2">
    <source>
        <dbReference type="EMBL" id="SBS98323.1"/>
    </source>
</evidence>
<evidence type="ECO:0000313" key="4">
    <source>
        <dbReference type="Proteomes" id="UP000078597"/>
    </source>
</evidence>
<name>A0A1A8WZA9_PLAMA</name>
<reference evidence="4" key="1">
    <citation type="submission" date="2016-05" db="EMBL/GenBank/DDBJ databases">
        <authorList>
            <person name="Naeem Raeece"/>
        </authorList>
    </citation>
    <scope>NUCLEOTIDE SEQUENCE [LARGE SCALE GENOMIC DNA]</scope>
</reference>
<evidence type="ECO:0000313" key="3">
    <source>
        <dbReference type="EMBL" id="SCO93118.1"/>
    </source>
</evidence>
<protein>
    <submittedName>
        <fullName evidence="2">Uncharacterized protein</fullName>
    </submittedName>
</protein>
<dbReference type="GO" id="GO:0005737">
    <property type="term" value="C:cytoplasm"/>
    <property type="evidence" value="ECO:0007669"/>
    <property type="project" value="TreeGrafter"/>
</dbReference>
<dbReference type="RefSeq" id="XP_028862557.1">
    <property type="nucleotide sequence ID" value="XM_029006027.1"/>
</dbReference>
<dbReference type="AlphaFoldDB" id="A0A1A8WZA9"/>
<dbReference type="OrthoDB" id="10265310at2759"/>
<dbReference type="Proteomes" id="UP000078597">
    <property type="component" value="Unassembled WGS sequence"/>
</dbReference>
<dbReference type="PANTHER" id="PTHR11215:SF1">
    <property type="entry name" value="MYG1 EXONUCLEASE"/>
    <property type="match status" value="1"/>
</dbReference>
<comment type="similarity">
    <text evidence="1">Belongs to the MYG1 family.</text>
</comment>
<keyword evidence="5" id="KW-1185">Reference proteome</keyword>
<dbReference type="Pfam" id="PF03690">
    <property type="entry name" value="MYG1_exonuc"/>
    <property type="match status" value="1"/>
</dbReference>
<sequence length="369" mass="43225">MKSFAAKYHLQLSRYILHNSSIRNRKTNVINTLKKILFTYFIFKSSMQKVIGTHSGRFHTDEILATVMLKFLPEYKDAKIIRTRDQDTLDQCDIVVDVGGVYNHEKKRYDHHQKEFNDTLDEKHTIRLSSAGLIYKHYAKDVFRKGFNITDESKVNILYDKIYTAFIESVDALDNGINQYEGVAKYQINTTLQHRVNSFNPNFLDDQVDENERFMLASNIVKEEFTSFVNYYSNVWYFAKSMTMEAINNRYNFHKSGKVIYLQKNCPYYDHLYDIEEEFNIKEEILFCIYNDRYGNIRCGAISKKNEAFSLRMPFPASFRGLKNSELEKVSNIKGLTFVHYSGFTSGGESVKCLIQLVEATLRENNITF</sequence>
<organism evidence="2 4">
    <name type="scientific">Plasmodium malariae</name>
    <dbReference type="NCBI Taxonomy" id="5858"/>
    <lineage>
        <taxon>Eukaryota</taxon>
        <taxon>Sar</taxon>
        <taxon>Alveolata</taxon>
        <taxon>Apicomplexa</taxon>
        <taxon>Aconoidasida</taxon>
        <taxon>Haemosporida</taxon>
        <taxon>Plasmodiidae</taxon>
        <taxon>Plasmodium</taxon>
        <taxon>Plasmodium (Plasmodium)</taxon>
    </lineage>
</organism>
<evidence type="ECO:0000313" key="5">
    <source>
        <dbReference type="Proteomes" id="UP000219813"/>
    </source>
</evidence>
<reference evidence="2" key="2">
    <citation type="submission" date="2016-05" db="EMBL/GenBank/DDBJ databases">
        <authorList>
            <person name="Lavstsen T."/>
            <person name="Jespersen J.S."/>
        </authorList>
    </citation>
    <scope>NUCLEOTIDE SEQUENCE [LARGE SCALE GENOMIC DNA]</scope>
</reference>
<proteinExistence type="inferred from homology"/>
<dbReference type="InterPro" id="IPR003226">
    <property type="entry name" value="MYG1_exonuclease"/>
</dbReference>